<comment type="caution">
    <text evidence="1">The sequence shown here is derived from an EMBL/GenBank/DDBJ whole genome shotgun (WGS) entry which is preliminary data.</text>
</comment>
<dbReference type="EMBL" id="LAZR01002388">
    <property type="protein sequence ID" value="KKN30698.1"/>
    <property type="molecule type" value="Genomic_DNA"/>
</dbReference>
<sequence>MKEIQIMKADQIGDTEVKPVKIVINASLVALTDQIGETIEEAYNHDADLLSRALFYSLPQGTFDRLLIKLMKRKTSSYRGITRS</sequence>
<dbReference type="AlphaFoldDB" id="A0A0F9SN07"/>
<organism evidence="1">
    <name type="scientific">marine sediment metagenome</name>
    <dbReference type="NCBI Taxonomy" id="412755"/>
    <lineage>
        <taxon>unclassified sequences</taxon>
        <taxon>metagenomes</taxon>
        <taxon>ecological metagenomes</taxon>
    </lineage>
</organism>
<reference evidence="1" key="1">
    <citation type="journal article" date="2015" name="Nature">
        <title>Complex archaea that bridge the gap between prokaryotes and eukaryotes.</title>
        <authorList>
            <person name="Spang A."/>
            <person name="Saw J.H."/>
            <person name="Jorgensen S.L."/>
            <person name="Zaremba-Niedzwiedzka K."/>
            <person name="Martijn J."/>
            <person name="Lind A.E."/>
            <person name="van Eijk R."/>
            <person name="Schleper C."/>
            <person name="Guy L."/>
            <person name="Ettema T.J."/>
        </authorList>
    </citation>
    <scope>NUCLEOTIDE SEQUENCE</scope>
</reference>
<gene>
    <name evidence="1" type="ORF">LCGC14_0831570</name>
</gene>
<proteinExistence type="predicted"/>
<evidence type="ECO:0000313" key="1">
    <source>
        <dbReference type="EMBL" id="KKN30698.1"/>
    </source>
</evidence>
<protein>
    <submittedName>
        <fullName evidence="1">Uncharacterized protein</fullName>
    </submittedName>
</protein>
<accession>A0A0F9SN07</accession>
<name>A0A0F9SN07_9ZZZZ</name>